<dbReference type="PANTHER" id="PTHR24104">
    <property type="entry name" value="E3 UBIQUITIN-PROTEIN LIGASE NHLRC1-RELATED"/>
    <property type="match status" value="1"/>
</dbReference>
<dbReference type="Gene3D" id="2.120.10.30">
    <property type="entry name" value="TolB, C-terminal domain"/>
    <property type="match status" value="1"/>
</dbReference>
<dbReference type="PANTHER" id="PTHR24104:SF51">
    <property type="entry name" value="SMP-30_GLUCONOLACTONASE_LRE-LIKE REGION DOMAIN-CONTAINING PROTEIN"/>
    <property type="match status" value="1"/>
</dbReference>
<feature type="repeat" description="NHL" evidence="2">
    <location>
        <begin position="250"/>
        <end position="294"/>
    </location>
</feature>
<dbReference type="Proteomes" id="UP001165289">
    <property type="component" value="Unassembled WGS sequence"/>
</dbReference>
<protein>
    <submittedName>
        <fullName evidence="3">PEP-CTERM domain protein</fullName>
    </submittedName>
</protein>
<feature type="repeat" description="NHL" evidence="2">
    <location>
        <begin position="384"/>
        <end position="425"/>
    </location>
</feature>
<dbReference type="GO" id="GO:0000209">
    <property type="term" value="P:protein polyubiquitination"/>
    <property type="evidence" value="ECO:0007669"/>
    <property type="project" value="TreeGrafter"/>
</dbReference>
<feature type="repeat" description="NHL" evidence="2">
    <location>
        <begin position="174"/>
        <end position="205"/>
    </location>
</feature>
<comment type="caution">
    <text evidence="3">The sequence shown here is derived from an EMBL/GenBank/DDBJ whole genome shotgun (WGS) entry which is preliminary data.</text>
</comment>
<evidence type="ECO:0000313" key="3">
    <source>
        <dbReference type="EMBL" id="KAI6647044.1"/>
    </source>
</evidence>
<reference evidence="3 4" key="1">
    <citation type="journal article" date="2023" name="BMC Biol.">
        <title>The compact genome of the sponge Oopsacas minuta (Hexactinellida) is lacking key metazoan core genes.</title>
        <authorList>
            <person name="Santini S."/>
            <person name="Schenkelaars Q."/>
            <person name="Jourda C."/>
            <person name="Duchesne M."/>
            <person name="Belahbib H."/>
            <person name="Rocher C."/>
            <person name="Selva M."/>
            <person name="Riesgo A."/>
            <person name="Vervoort M."/>
            <person name="Leys S.P."/>
            <person name="Kodjabachian L."/>
            <person name="Le Bivic A."/>
            <person name="Borchiellini C."/>
            <person name="Claverie J.M."/>
            <person name="Renard E."/>
        </authorList>
    </citation>
    <scope>NUCLEOTIDE SEQUENCE [LARGE SCALE GENOMIC DNA]</scope>
    <source>
        <strain evidence="3">SPO-2</strain>
    </source>
</reference>
<organism evidence="3 4">
    <name type="scientific">Oopsacas minuta</name>
    <dbReference type="NCBI Taxonomy" id="111878"/>
    <lineage>
        <taxon>Eukaryota</taxon>
        <taxon>Metazoa</taxon>
        <taxon>Porifera</taxon>
        <taxon>Hexactinellida</taxon>
        <taxon>Hexasterophora</taxon>
        <taxon>Lyssacinosida</taxon>
        <taxon>Leucopsacidae</taxon>
        <taxon>Oopsacas</taxon>
    </lineage>
</organism>
<evidence type="ECO:0000256" key="2">
    <source>
        <dbReference type="PROSITE-ProRule" id="PRU00504"/>
    </source>
</evidence>
<keyword evidence="4" id="KW-1185">Reference proteome</keyword>
<evidence type="ECO:0000256" key="1">
    <source>
        <dbReference type="ARBA" id="ARBA00022737"/>
    </source>
</evidence>
<keyword evidence="1" id="KW-0677">Repeat</keyword>
<gene>
    <name evidence="3" type="ORF">LOD99_8968</name>
</gene>
<dbReference type="SUPFAM" id="SSF63829">
    <property type="entry name" value="Calcium-dependent phosphotriesterase"/>
    <property type="match status" value="1"/>
</dbReference>
<dbReference type="AlphaFoldDB" id="A0AAV7JF38"/>
<dbReference type="GO" id="GO:0061630">
    <property type="term" value="F:ubiquitin protein ligase activity"/>
    <property type="evidence" value="ECO:0007669"/>
    <property type="project" value="TreeGrafter"/>
</dbReference>
<dbReference type="InterPro" id="IPR050952">
    <property type="entry name" value="TRIM-NHL_E3_ligases"/>
</dbReference>
<accession>A0AAV7JF38</accession>
<dbReference type="EMBL" id="JAKMXF010000347">
    <property type="protein sequence ID" value="KAI6647044.1"/>
    <property type="molecule type" value="Genomic_DNA"/>
</dbReference>
<dbReference type="GO" id="GO:0043161">
    <property type="term" value="P:proteasome-mediated ubiquitin-dependent protein catabolic process"/>
    <property type="evidence" value="ECO:0007669"/>
    <property type="project" value="TreeGrafter"/>
</dbReference>
<proteinExistence type="predicted"/>
<dbReference type="PROSITE" id="PS51125">
    <property type="entry name" value="NHL"/>
    <property type="match status" value="3"/>
</dbReference>
<sequence length="425" mass="49118">MAEVREQESYGLFSQVESIRIEVRDKFSRAHILLQEREEVLLRQLREIEDTCKPQYLREIKQRKELLTTKDQLNASIKGNENKDILFAMLAPLDAKLTELEEREEYIKISWGDERELEYLIKVLGTITIPSRYQEDDEKLIVLSKPNLGYHEKSKPVHVACKYKPNTSTQPRKFKSPTAVAIYPLTRNIYISDALNNRIQVFNSSCKFLYTLSDQMNYPAGICFHNNRVYVTQFTGHVITMYTDTDGKFIESFGMEGNHELQFRSPLGICYSEDNYTLYICERENDRVQVLNSDLSFNSFIPGLIKPVDVKVSKKEIFILDRHNPCFRVYNYDNQLIREIISFGIEGSQVGKPVHFCLDILSNILLTDFKTCQVLIFTKDGREIHKFGEEGVSSGKFIAPRGIALDSEGRIVVASTNPDHCVQFF</sequence>
<name>A0AAV7JF38_9METZ</name>
<dbReference type="CDD" id="cd05819">
    <property type="entry name" value="NHL"/>
    <property type="match status" value="1"/>
</dbReference>
<evidence type="ECO:0000313" key="4">
    <source>
        <dbReference type="Proteomes" id="UP001165289"/>
    </source>
</evidence>
<dbReference type="InterPro" id="IPR001258">
    <property type="entry name" value="NHL_repeat"/>
</dbReference>
<dbReference type="InterPro" id="IPR011042">
    <property type="entry name" value="6-blade_b-propeller_TolB-like"/>
</dbReference>